<dbReference type="Proteomes" id="UP000094527">
    <property type="component" value="Unassembled WGS sequence"/>
</dbReference>
<dbReference type="InterPro" id="IPR013106">
    <property type="entry name" value="Ig_V-set"/>
</dbReference>
<dbReference type="AlphaFoldDB" id="A0A1D2MVN7"/>
<evidence type="ECO:0000313" key="2">
    <source>
        <dbReference type="EMBL" id="ODM96968.1"/>
    </source>
</evidence>
<dbReference type="SUPFAM" id="SSF48726">
    <property type="entry name" value="Immunoglobulin"/>
    <property type="match status" value="1"/>
</dbReference>
<organism evidence="2 3">
    <name type="scientific">Orchesella cincta</name>
    <name type="common">Springtail</name>
    <name type="synonym">Podura cincta</name>
    <dbReference type="NCBI Taxonomy" id="48709"/>
    <lineage>
        <taxon>Eukaryota</taxon>
        <taxon>Metazoa</taxon>
        <taxon>Ecdysozoa</taxon>
        <taxon>Arthropoda</taxon>
        <taxon>Hexapoda</taxon>
        <taxon>Collembola</taxon>
        <taxon>Entomobryomorpha</taxon>
        <taxon>Entomobryoidea</taxon>
        <taxon>Orchesellidae</taxon>
        <taxon>Orchesellinae</taxon>
        <taxon>Orchesella</taxon>
    </lineage>
</organism>
<dbReference type="InterPro" id="IPR037448">
    <property type="entry name" value="Zig-8"/>
</dbReference>
<dbReference type="InterPro" id="IPR013783">
    <property type="entry name" value="Ig-like_fold"/>
</dbReference>
<dbReference type="GO" id="GO:0032589">
    <property type="term" value="C:neuron projection membrane"/>
    <property type="evidence" value="ECO:0007669"/>
    <property type="project" value="TreeGrafter"/>
</dbReference>
<dbReference type="InterPro" id="IPR007110">
    <property type="entry name" value="Ig-like_dom"/>
</dbReference>
<name>A0A1D2MVN7_ORCCI</name>
<dbReference type="OMA" id="VECMSTT"/>
<dbReference type="Pfam" id="PF07686">
    <property type="entry name" value="V-set"/>
    <property type="match status" value="1"/>
</dbReference>
<sequence length="90" mass="10513">MPVSWVRRKSDQLELLTLGTKNHSSDPRFLSDFKYPNNWRLGIRNISRNDSGTYLCQISTHPPKVLEVQLTVECMSTTIFNSLDYFELVY</sequence>
<protein>
    <submittedName>
        <fullName evidence="2">Neuronal growth regulator 1</fullName>
    </submittedName>
</protein>
<gene>
    <name evidence="2" type="ORF">Ocin01_09710</name>
</gene>
<dbReference type="PANTHER" id="PTHR23279:SF3">
    <property type="entry name" value="DEFECTIVE PROBOSCIS EXTENSION RESPONSE 18"/>
    <property type="match status" value="1"/>
</dbReference>
<dbReference type="InterPro" id="IPR036179">
    <property type="entry name" value="Ig-like_dom_sf"/>
</dbReference>
<dbReference type="EMBL" id="LJIJ01000482">
    <property type="protein sequence ID" value="ODM96968.1"/>
    <property type="molecule type" value="Genomic_DNA"/>
</dbReference>
<dbReference type="OrthoDB" id="6346662at2759"/>
<proteinExistence type="predicted"/>
<dbReference type="PROSITE" id="PS50835">
    <property type="entry name" value="IG_LIKE"/>
    <property type="match status" value="1"/>
</dbReference>
<evidence type="ECO:0000259" key="1">
    <source>
        <dbReference type="PROSITE" id="PS50835"/>
    </source>
</evidence>
<accession>A0A1D2MVN7</accession>
<evidence type="ECO:0000313" key="3">
    <source>
        <dbReference type="Proteomes" id="UP000094527"/>
    </source>
</evidence>
<feature type="domain" description="Ig-like" evidence="1">
    <location>
        <begin position="1"/>
        <end position="71"/>
    </location>
</feature>
<comment type="caution">
    <text evidence="2">The sequence shown here is derived from an EMBL/GenBank/DDBJ whole genome shotgun (WGS) entry which is preliminary data.</text>
</comment>
<keyword evidence="3" id="KW-1185">Reference proteome</keyword>
<dbReference type="PANTHER" id="PTHR23279">
    <property type="entry name" value="DEFECTIVE PROBOSCIS EXTENSION RESPONSE DPR -RELATED"/>
    <property type="match status" value="1"/>
</dbReference>
<dbReference type="STRING" id="48709.A0A1D2MVN7"/>
<dbReference type="GO" id="GO:0050808">
    <property type="term" value="P:synapse organization"/>
    <property type="evidence" value="ECO:0007669"/>
    <property type="project" value="TreeGrafter"/>
</dbReference>
<reference evidence="2 3" key="1">
    <citation type="journal article" date="2016" name="Genome Biol. Evol.">
        <title>Gene Family Evolution Reflects Adaptation to Soil Environmental Stressors in the Genome of the Collembolan Orchesella cincta.</title>
        <authorList>
            <person name="Faddeeva-Vakhrusheva A."/>
            <person name="Derks M.F."/>
            <person name="Anvar S.Y."/>
            <person name="Agamennone V."/>
            <person name="Suring W."/>
            <person name="Smit S."/>
            <person name="van Straalen N.M."/>
            <person name="Roelofs D."/>
        </authorList>
    </citation>
    <scope>NUCLEOTIDE SEQUENCE [LARGE SCALE GENOMIC DNA]</scope>
    <source>
        <tissue evidence="2">Mixed pool</tissue>
    </source>
</reference>
<dbReference type="Gene3D" id="2.60.40.10">
    <property type="entry name" value="Immunoglobulins"/>
    <property type="match status" value="1"/>
</dbReference>